<sequence length="302" mass="32709">MTPYEVTRALGVLVERGLVSARLGAEGTAPRYRSASPILALGPLLEARRGALHQVEHLVTELSERHRAAQVRASGAPVEVLSGAAAIRRRLLAMGREAQSEVCSLMPTRRAPVALSVEEGIEEVEHESMRRGVLLRSVVERGWFDHPDTAASIAQVVAQGQSVAVAERVPIKLVIADRRTALLPLDPERDETEPIALVVHRSGLLTALQSLFDQCYAQATPLQVGLGEAPRADDPLDGLDRNILTLLHVGLTDAAIARQLGLGHRTVQRRLRSLMTRAAAATRFQLGWHAARAGWLEPDDPG</sequence>
<protein>
    <submittedName>
        <fullName evidence="2">Helix-turn-helix transcriptional regulator</fullName>
    </submittedName>
</protein>
<dbReference type="InterPro" id="IPR036388">
    <property type="entry name" value="WH-like_DNA-bd_sf"/>
</dbReference>
<proteinExistence type="predicted"/>
<evidence type="ECO:0000313" key="2">
    <source>
        <dbReference type="EMBL" id="XCJ73348.1"/>
    </source>
</evidence>
<dbReference type="PANTHER" id="PTHR34293:SF1">
    <property type="entry name" value="HTH-TYPE TRANSCRIPTIONAL REGULATOR TRMBL2"/>
    <property type="match status" value="1"/>
</dbReference>
<dbReference type="GO" id="GO:0003677">
    <property type="term" value="F:DNA binding"/>
    <property type="evidence" value="ECO:0007669"/>
    <property type="project" value="InterPro"/>
</dbReference>
<reference evidence="2" key="1">
    <citation type="submission" date="2024-06" db="EMBL/GenBank/DDBJ databases">
        <title>Streptomyces sp. strain HUAS MG91 genome sequences.</title>
        <authorList>
            <person name="Mo P."/>
        </authorList>
    </citation>
    <scope>NUCLEOTIDE SEQUENCE</scope>
    <source>
        <strain evidence="2">HUAS MG91</strain>
    </source>
</reference>
<dbReference type="SUPFAM" id="SSF46894">
    <property type="entry name" value="C-terminal effector domain of the bipartite response regulators"/>
    <property type="match status" value="1"/>
</dbReference>
<feature type="domain" description="HTH luxR-type" evidence="1">
    <location>
        <begin position="233"/>
        <end position="290"/>
    </location>
</feature>
<dbReference type="AlphaFoldDB" id="A0AAU8IYN3"/>
<gene>
    <name evidence="2" type="ORF">ABII15_26800</name>
</gene>
<dbReference type="InterPro" id="IPR016032">
    <property type="entry name" value="Sig_transdc_resp-reg_C-effctor"/>
</dbReference>
<organism evidence="2">
    <name type="scientific">Streptomyces tabacisoli</name>
    <dbReference type="NCBI Taxonomy" id="3156398"/>
    <lineage>
        <taxon>Bacteria</taxon>
        <taxon>Bacillati</taxon>
        <taxon>Actinomycetota</taxon>
        <taxon>Actinomycetes</taxon>
        <taxon>Kitasatosporales</taxon>
        <taxon>Streptomycetaceae</taxon>
        <taxon>Streptomyces</taxon>
    </lineage>
</organism>
<dbReference type="SMART" id="SM00421">
    <property type="entry name" value="HTH_LUXR"/>
    <property type="match status" value="1"/>
</dbReference>
<dbReference type="KEGG" id="stac:ABII15_26800"/>
<evidence type="ECO:0000259" key="1">
    <source>
        <dbReference type="SMART" id="SM00421"/>
    </source>
</evidence>
<dbReference type="PANTHER" id="PTHR34293">
    <property type="entry name" value="HTH-TYPE TRANSCRIPTIONAL REGULATOR TRMBL2"/>
    <property type="match status" value="1"/>
</dbReference>
<dbReference type="EMBL" id="CP159534">
    <property type="protein sequence ID" value="XCJ73348.1"/>
    <property type="molecule type" value="Genomic_DNA"/>
</dbReference>
<dbReference type="RefSeq" id="WP_353944834.1">
    <property type="nucleotide sequence ID" value="NZ_CP159534.1"/>
</dbReference>
<name>A0AAU8IYN3_9ACTN</name>
<accession>A0AAU8IYN3</accession>
<dbReference type="GO" id="GO:0006355">
    <property type="term" value="P:regulation of DNA-templated transcription"/>
    <property type="evidence" value="ECO:0007669"/>
    <property type="project" value="InterPro"/>
</dbReference>
<dbReference type="InterPro" id="IPR000792">
    <property type="entry name" value="Tscrpt_reg_LuxR_C"/>
</dbReference>
<dbReference type="InterPro" id="IPR051797">
    <property type="entry name" value="TrmB-like"/>
</dbReference>
<dbReference type="Gene3D" id="1.10.10.10">
    <property type="entry name" value="Winged helix-like DNA-binding domain superfamily/Winged helix DNA-binding domain"/>
    <property type="match status" value="1"/>
</dbReference>